<dbReference type="SMART" id="SM00312">
    <property type="entry name" value="PX"/>
    <property type="match status" value="1"/>
</dbReference>
<dbReference type="GO" id="GO:0008299">
    <property type="term" value="P:isoprenoid biosynthetic process"/>
    <property type="evidence" value="ECO:0007669"/>
    <property type="project" value="InterPro"/>
</dbReference>
<feature type="compositionally biased region" description="Low complexity" evidence="4">
    <location>
        <begin position="344"/>
        <end position="357"/>
    </location>
</feature>
<dbReference type="PROSITE" id="PS00444">
    <property type="entry name" value="POLYPRENYL_SYNTHASE_2"/>
    <property type="match status" value="1"/>
</dbReference>
<accession>A0A9N8ZIL8</accession>
<keyword evidence="1" id="KW-0479">Metal-binding</keyword>
<evidence type="ECO:0000256" key="4">
    <source>
        <dbReference type="SAM" id="MobiDB-lite"/>
    </source>
</evidence>
<dbReference type="InterPro" id="IPR008949">
    <property type="entry name" value="Isoprenoid_synthase_dom_sf"/>
</dbReference>
<dbReference type="SUPFAM" id="SSF64268">
    <property type="entry name" value="PX domain"/>
    <property type="match status" value="1"/>
</dbReference>
<dbReference type="PANTHER" id="PTHR12001:SF44">
    <property type="entry name" value="GERANYLGERANYL PYROPHOSPHATE SYNTHASE"/>
    <property type="match status" value="1"/>
</dbReference>
<proteinExistence type="predicted"/>
<gene>
    <name evidence="6" type="ORF">DEBURN_LOCUS4472</name>
</gene>
<dbReference type="OrthoDB" id="10254720at2759"/>
<sequence>MENPGKEIRTKFIDAFDHWLNVPKDKLALITTVVEMLHTASLLIDDVEDNSILRRGVPVAHTIYEELLCLHRGQGMELYWRDTLTCPTEPEYIQMVSNKTGGLLRLGVKLMQAASKSKVNDEYVALVNIIGIQFQIRDDYMNLQSEKYADNKGFYILKQHTTSIDLKHYAVKLMKESGSFEYTLNYLAQVDQQVRDMIHKLGGNPKLEQQSDRLIRKRNLKGNDEEEDVENLSQDIVLASKSLRVLELRREITSARAELSEVKNQINNYGENISGNWLDYVQDIMEHLSSLLKKGIESASDEVPKLEDGDKQKYYDEYENSEEGKDFSYYGSPYENRTYGEDLSSPSESSTNSRPSSIVLPITDSLDLFQDRRIKQQHQKSPGRRHTIDSEGTTAVRLFIGNLGSLQKEASLKPPFKASTTTSISQEQTSANNTKLNEEFVDAVEIQQNDYCLKKNKKKMDFNNYLNSFGQSNPPLKRSSSVFSLPTILDPVPEDSSLTRWVEYEDYEDPDIISSSSSSSPFLPFSFGRSSSTPPDKSNFQISLYRSKPKNLFAEEVNVSNPIRIGTGYGSYIVYTCSVKGQEGSHITVRKRYSEFITLRSQLIKAQPKYRKLIPRLPPKQVMGKFMPEFIERRRKDLEYFLSYVLLHPVLGSTLVVRRWFMD</sequence>
<dbReference type="Proteomes" id="UP000789706">
    <property type="component" value="Unassembled WGS sequence"/>
</dbReference>
<dbReference type="PANTHER" id="PTHR12001">
    <property type="entry name" value="GERANYLGERANYL PYROPHOSPHATE SYNTHASE"/>
    <property type="match status" value="1"/>
</dbReference>
<feature type="compositionally biased region" description="Basic and acidic residues" evidence="4">
    <location>
        <begin position="302"/>
        <end position="326"/>
    </location>
</feature>
<feature type="domain" description="PX" evidence="5">
    <location>
        <begin position="553"/>
        <end position="663"/>
    </location>
</feature>
<dbReference type="InterPro" id="IPR036871">
    <property type="entry name" value="PX_dom_sf"/>
</dbReference>
<dbReference type="SUPFAM" id="SSF48576">
    <property type="entry name" value="Terpenoid synthases"/>
    <property type="match status" value="1"/>
</dbReference>
<keyword evidence="2" id="KW-0460">Magnesium</keyword>
<dbReference type="Pfam" id="PF00787">
    <property type="entry name" value="PX"/>
    <property type="match status" value="1"/>
</dbReference>
<reference evidence="6" key="1">
    <citation type="submission" date="2021-06" db="EMBL/GenBank/DDBJ databases">
        <authorList>
            <person name="Kallberg Y."/>
            <person name="Tangrot J."/>
            <person name="Rosling A."/>
        </authorList>
    </citation>
    <scope>NUCLEOTIDE SEQUENCE</scope>
    <source>
        <strain evidence="6">AZ414A</strain>
    </source>
</reference>
<evidence type="ECO:0000313" key="7">
    <source>
        <dbReference type="Proteomes" id="UP000789706"/>
    </source>
</evidence>
<keyword evidence="3" id="KW-0175">Coiled coil</keyword>
<dbReference type="AlphaFoldDB" id="A0A9N8ZIL8"/>
<dbReference type="EMBL" id="CAJVPK010000341">
    <property type="protein sequence ID" value="CAG8496959.1"/>
    <property type="molecule type" value="Genomic_DNA"/>
</dbReference>
<evidence type="ECO:0000256" key="2">
    <source>
        <dbReference type="ARBA" id="ARBA00022842"/>
    </source>
</evidence>
<dbReference type="Pfam" id="PF00348">
    <property type="entry name" value="polyprenyl_synt"/>
    <property type="match status" value="1"/>
</dbReference>
<feature type="coiled-coil region" evidence="3">
    <location>
        <begin position="245"/>
        <end position="272"/>
    </location>
</feature>
<evidence type="ECO:0000313" key="6">
    <source>
        <dbReference type="EMBL" id="CAG8496959.1"/>
    </source>
</evidence>
<dbReference type="PROSITE" id="PS50195">
    <property type="entry name" value="PX"/>
    <property type="match status" value="1"/>
</dbReference>
<dbReference type="GO" id="GO:0004659">
    <property type="term" value="F:prenyltransferase activity"/>
    <property type="evidence" value="ECO:0007669"/>
    <property type="project" value="InterPro"/>
</dbReference>
<protein>
    <submittedName>
        <fullName evidence="6">5769_t:CDS:1</fullName>
    </submittedName>
</protein>
<dbReference type="PROSITE" id="PS00723">
    <property type="entry name" value="POLYPRENYL_SYNTHASE_1"/>
    <property type="match status" value="1"/>
</dbReference>
<evidence type="ECO:0000256" key="1">
    <source>
        <dbReference type="ARBA" id="ARBA00022723"/>
    </source>
</evidence>
<comment type="caution">
    <text evidence="6">The sequence shown here is derived from an EMBL/GenBank/DDBJ whole genome shotgun (WGS) entry which is preliminary data.</text>
</comment>
<keyword evidence="7" id="KW-1185">Reference proteome</keyword>
<organism evidence="6 7">
    <name type="scientific">Diversispora eburnea</name>
    <dbReference type="NCBI Taxonomy" id="1213867"/>
    <lineage>
        <taxon>Eukaryota</taxon>
        <taxon>Fungi</taxon>
        <taxon>Fungi incertae sedis</taxon>
        <taxon>Mucoromycota</taxon>
        <taxon>Glomeromycotina</taxon>
        <taxon>Glomeromycetes</taxon>
        <taxon>Diversisporales</taxon>
        <taxon>Diversisporaceae</taxon>
        <taxon>Diversispora</taxon>
    </lineage>
</organism>
<dbReference type="InterPro" id="IPR033749">
    <property type="entry name" value="Polyprenyl_synt_CS"/>
</dbReference>
<dbReference type="InterPro" id="IPR000092">
    <property type="entry name" value="Polyprenyl_synt"/>
</dbReference>
<evidence type="ECO:0000259" key="5">
    <source>
        <dbReference type="PROSITE" id="PS50195"/>
    </source>
</evidence>
<dbReference type="Gene3D" id="1.10.600.10">
    <property type="entry name" value="Farnesyl Diphosphate Synthase"/>
    <property type="match status" value="2"/>
</dbReference>
<feature type="region of interest" description="Disordered" evidence="4">
    <location>
        <begin position="300"/>
        <end position="357"/>
    </location>
</feature>
<dbReference type="GO" id="GO:0046872">
    <property type="term" value="F:metal ion binding"/>
    <property type="evidence" value="ECO:0007669"/>
    <property type="project" value="UniProtKB-KW"/>
</dbReference>
<evidence type="ECO:0000256" key="3">
    <source>
        <dbReference type="SAM" id="Coils"/>
    </source>
</evidence>
<dbReference type="InterPro" id="IPR001683">
    <property type="entry name" value="PX_dom"/>
</dbReference>
<name>A0A9N8ZIL8_9GLOM</name>
<dbReference type="Gene3D" id="3.30.1520.10">
    <property type="entry name" value="Phox-like domain"/>
    <property type="match status" value="1"/>
</dbReference>
<dbReference type="GO" id="GO:0035091">
    <property type="term" value="F:phosphatidylinositol binding"/>
    <property type="evidence" value="ECO:0007669"/>
    <property type="project" value="InterPro"/>
</dbReference>